<protein>
    <submittedName>
        <fullName evidence="2">BZIP transcription factor</fullName>
    </submittedName>
</protein>
<proteinExistence type="predicted"/>
<evidence type="ECO:0000256" key="1">
    <source>
        <dbReference type="SAM" id="Coils"/>
    </source>
</evidence>
<organism evidence="2 3">
    <name type="scientific">Spirosoma aureum</name>
    <dbReference type="NCBI Taxonomy" id="2692134"/>
    <lineage>
        <taxon>Bacteria</taxon>
        <taxon>Pseudomonadati</taxon>
        <taxon>Bacteroidota</taxon>
        <taxon>Cytophagia</taxon>
        <taxon>Cytophagales</taxon>
        <taxon>Cytophagaceae</taxon>
        <taxon>Spirosoma</taxon>
    </lineage>
</organism>
<keyword evidence="3" id="KW-1185">Reference proteome</keyword>
<dbReference type="Proteomes" id="UP000501802">
    <property type="component" value="Chromosome"/>
</dbReference>
<dbReference type="AlphaFoldDB" id="A0A6G9B086"/>
<keyword evidence="1" id="KW-0175">Coiled coil</keyword>
<gene>
    <name evidence="2" type="ORF">G8759_17105</name>
</gene>
<evidence type="ECO:0000313" key="3">
    <source>
        <dbReference type="Proteomes" id="UP000501802"/>
    </source>
</evidence>
<name>A0A6G9B086_9BACT</name>
<reference evidence="2 3" key="1">
    <citation type="submission" date="2020-03" db="EMBL/GenBank/DDBJ databases">
        <authorList>
            <person name="Kim M.K."/>
        </authorList>
    </citation>
    <scope>NUCLEOTIDE SEQUENCE [LARGE SCALE GENOMIC DNA]</scope>
    <source>
        <strain evidence="2 3">BT328</strain>
    </source>
</reference>
<accession>A0A6G9B086</accession>
<dbReference type="KEGG" id="spib:G8759_17105"/>
<evidence type="ECO:0000313" key="2">
    <source>
        <dbReference type="EMBL" id="QIP17853.1"/>
    </source>
</evidence>
<sequence>MNYTGSDNIFIGYQAGFYNNGNGNAFIGYKTGLNNISGSQNAFIGYQAGQNNSTGGNNSFIGFNAGFNNTTGADNAFIGTYAGLSNTTGNDNAFIGHATGTYNTTGTGNAFLGTYAGYANTTGIGNAYVGIRSGQNTTTGNGNTFLGGAAGFGNTTGEQNTYIGQNAGFTGNSTGSQNVFIGVNAGVDIPSTVVNNAVAIGTNAIVTQSNSVVLGGTGVNSVHVGIGNRSPSAKLHITTGIANTSGIRLENLTRSSPASVLNARKFLTVDPDGNVIMGSISDNAQEPMGASLWQLRGTFLQSTQGEAVIIGQRVNKAPSGYKLYVEEGILTEKVKVAIKTSSDWSDKVFEKGYKLKSLHEVEQYIQKTGHLPGIPSAQEVVKQGINLGQMDAKLLEKIEEITLYLLDVKKEVDSLREENKLLRQELKNYKR</sequence>
<dbReference type="EMBL" id="CP050063">
    <property type="protein sequence ID" value="QIP17853.1"/>
    <property type="molecule type" value="Genomic_DNA"/>
</dbReference>
<feature type="coiled-coil region" evidence="1">
    <location>
        <begin position="398"/>
        <end position="425"/>
    </location>
</feature>